<evidence type="ECO:0000256" key="1">
    <source>
        <dbReference type="ARBA" id="ARBA00004370"/>
    </source>
</evidence>
<dbReference type="InterPro" id="IPR028082">
    <property type="entry name" value="Peripla_BP_I"/>
</dbReference>
<feature type="signal peptide" evidence="5">
    <location>
        <begin position="1"/>
        <end position="27"/>
    </location>
</feature>
<protein>
    <submittedName>
        <fullName evidence="9">ANF_receptor domain-containing protein</fullName>
    </submittedName>
</protein>
<reference evidence="7 8" key="2">
    <citation type="submission" date="2018-11" db="EMBL/GenBank/DDBJ databases">
        <authorList>
            <consortium name="Pathogen Informatics"/>
        </authorList>
    </citation>
    <scope>NUCLEOTIDE SEQUENCE [LARGE SCALE GENOMIC DNA]</scope>
</reference>
<evidence type="ECO:0000313" key="8">
    <source>
        <dbReference type="Proteomes" id="UP000267096"/>
    </source>
</evidence>
<evidence type="ECO:0000313" key="9">
    <source>
        <dbReference type="WBParaSite" id="ASIM_0001796501-mRNA-1"/>
    </source>
</evidence>
<gene>
    <name evidence="7" type="ORF">ASIM_LOCUS17367</name>
</gene>
<keyword evidence="5" id="KW-0732">Signal</keyword>
<dbReference type="InterPro" id="IPR001828">
    <property type="entry name" value="ANF_lig-bd_rcpt"/>
</dbReference>
<dbReference type="Pfam" id="PF01094">
    <property type="entry name" value="ANF_receptor"/>
    <property type="match status" value="1"/>
</dbReference>
<evidence type="ECO:0000256" key="2">
    <source>
        <dbReference type="ARBA" id="ARBA00022692"/>
    </source>
</evidence>
<name>A0A0M3KAG9_ANISI</name>
<reference evidence="9" key="1">
    <citation type="submission" date="2017-02" db="UniProtKB">
        <authorList>
            <consortium name="WormBaseParasite"/>
        </authorList>
    </citation>
    <scope>IDENTIFICATION</scope>
</reference>
<keyword evidence="8" id="KW-1185">Reference proteome</keyword>
<proteinExistence type="predicted"/>
<keyword evidence="2" id="KW-0812">Transmembrane</keyword>
<keyword evidence="3" id="KW-1133">Transmembrane helix</keyword>
<accession>A0A0M3KAG9</accession>
<sequence length="249" mass="27557">MHTRIVLHQTLVTAIVIAQLRLGVIESDQTLVQLCKIAIDHATAAGNCKHEVRVFNATGCIDSNGVSNAASLYYKDNVQVSKCLPPPKNDNLMVSDPTTKPDNEYLVQGFIGPNCNDELLGISQLAHFWNIPVFARTSIDPLVSNSVICPTVVQYAMASAAGLSYALKEFADYMNLTEIILVSPKRTNVDEYPIARGIYSFLKSTDLLKVKKCLVIDEDNRVDMTTTEQSIRTSSRCISFKLSFSIFFK</sequence>
<evidence type="ECO:0000313" key="7">
    <source>
        <dbReference type="EMBL" id="VDK60226.1"/>
    </source>
</evidence>
<dbReference type="SUPFAM" id="SSF53822">
    <property type="entry name" value="Periplasmic binding protein-like I"/>
    <property type="match status" value="1"/>
</dbReference>
<dbReference type="GO" id="GO:0016020">
    <property type="term" value="C:membrane"/>
    <property type="evidence" value="ECO:0007669"/>
    <property type="project" value="UniProtKB-SubCell"/>
</dbReference>
<feature type="chain" id="PRO_5043121379" evidence="5">
    <location>
        <begin position="28"/>
        <end position="249"/>
    </location>
</feature>
<dbReference type="WBParaSite" id="ASIM_0001796501-mRNA-1">
    <property type="protein sequence ID" value="ASIM_0001796501-mRNA-1"/>
    <property type="gene ID" value="ASIM_0001796501"/>
</dbReference>
<feature type="domain" description="Receptor ligand binding region" evidence="6">
    <location>
        <begin position="51"/>
        <end position="183"/>
    </location>
</feature>
<dbReference type="OrthoDB" id="60033at2759"/>
<dbReference type="Proteomes" id="UP000267096">
    <property type="component" value="Unassembled WGS sequence"/>
</dbReference>
<dbReference type="AlphaFoldDB" id="A0A0M3KAG9"/>
<evidence type="ECO:0000256" key="5">
    <source>
        <dbReference type="SAM" id="SignalP"/>
    </source>
</evidence>
<keyword evidence="4" id="KW-0472">Membrane</keyword>
<evidence type="ECO:0000256" key="3">
    <source>
        <dbReference type="ARBA" id="ARBA00022989"/>
    </source>
</evidence>
<evidence type="ECO:0000259" key="6">
    <source>
        <dbReference type="Pfam" id="PF01094"/>
    </source>
</evidence>
<comment type="subcellular location">
    <subcellularLocation>
        <location evidence="1">Membrane</location>
    </subcellularLocation>
</comment>
<dbReference type="EMBL" id="UYRR01034048">
    <property type="protein sequence ID" value="VDK60226.1"/>
    <property type="molecule type" value="Genomic_DNA"/>
</dbReference>
<evidence type="ECO:0000256" key="4">
    <source>
        <dbReference type="ARBA" id="ARBA00023136"/>
    </source>
</evidence>
<organism evidence="9">
    <name type="scientific">Anisakis simplex</name>
    <name type="common">Herring worm</name>
    <dbReference type="NCBI Taxonomy" id="6269"/>
    <lineage>
        <taxon>Eukaryota</taxon>
        <taxon>Metazoa</taxon>
        <taxon>Ecdysozoa</taxon>
        <taxon>Nematoda</taxon>
        <taxon>Chromadorea</taxon>
        <taxon>Rhabditida</taxon>
        <taxon>Spirurina</taxon>
        <taxon>Ascaridomorpha</taxon>
        <taxon>Ascaridoidea</taxon>
        <taxon>Anisakidae</taxon>
        <taxon>Anisakis</taxon>
        <taxon>Anisakis simplex complex</taxon>
    </lineage>
</organism>
<dbReference type="Gene3D" id="3.40.50.2300">
    <property type="match status" value="1"/>
</dbReference>